<dbReference type="RefSeq" id="WP_191184810.1">
    <property type="nucleotide sequence ID" value="NZ_JACXAJ010000010.1"/>
</dbReference>
<keyword evidence="3" id="KW-1185">Reference proteome</keyword>
<keyword evidence="1" id="KW-0472">Membrane</keyword>
<keyword evidence="1" id="KW-0812">Transmembrane</keyword>
<proteinExistence type="predicted"/>
<dbReference type="EMBL" id="JACXAJ010000010">
    <property type="protein sequence ID" value="MBD1398674.1"/>
    <property type="molecule type" value="Genomic_DNA"/>
</dbReference>
<name>A0ABR7XK41_9BACT</name>
<feature type="transmembrane region" description="Helical" evidence="1">
    <location>
        <begin position="52"/>
        <end position="72"/>
    </location>
</feature>
<evidence type="ECO:0000256" key="1">
    <source>
        <dbReference type="SAM" id="Phobius"/>
    </source>
</evidence>
<keyword evidence="1" id="KW-1133">Transmembrane helix</keyword>
<protein>
    <submittedName>
        <fullName evidence="2">Uncharacterized protein</fullName>
    </submittedName>
</protein>
<accession>A0ABR7XK41</accession>
<dbReference type="Proteomes" id="UP000625551">
    <property type="component" value="Unassembled WGS sequence"/>
</dbReference>
<comment type="caution">
    <text evidence="2">The sequence shown here is derived from an EMBL/GenBank/DDBJ whole genome shotgun (WGS) entry which is preliminary data.</text>
</comment>
<organism evidence="2 3">
    <name type="scientific">Pontibacter aquaedesilientis</name>
    <dbReference type="NCBI Taxonomy" id="2766980"/>
    <lineage>
        <taxon>Bacteria</taxon>
        <taxon>Pseudomonadati</taxon>
        <taxon>Bacteroidota</taxon>
        <taxon>Cytophagia</taxon>
        <taxon>Cytophagales</taxon>
        <taxon>Hymenobacteraceae</taxon>
        <taxon>Pontibacter</taxon>
    </lineage>
</organism>
<sequence length="205" mass="23162">MKDLFAIIKTESASLVRGFLTIFLLALPFTFIPALFRNGFSMHVIGQRLPGSLLYSAILATGVILIALLNNYNKLQQKKRIFDLPAFTELGFEGAVEGYNAIIKELSTYLIGKVGNYSFRVDIIHPKQKNITVEIAPMIYIGQNQALLNRLVQELHLQDNLYLARILYLSEAQLYERDTVRKELARLSDELSRMGVTPLEAVTEV</sequence>
<evidence type="ECO:0000313" key="2">
    <source>
        <dbReference type="EMBL" id="MBD1398674.1"/>
    </source>
</evidence>
<gene>
    <name evidence="2" type="ORF">H9Q13_15990</name>
</gene>
<reference evidence="2 3" key="1">
    <citation type="submission" date="2020-09" db="EMBL/GenBank/DDBJ databases">
        <title>Genome sequencing and assembly of Pontibacter sp.</title>
        <authorList>
            <person name="Chhetri G."/>
        </authorList>
    </citation>
    <scope>NUCLEOTIDE SEQUENCE [LARGE SCALE GENOMIC DNA]</scope>
    <source>
        <strain evidence="2 3">JH31</strain>
    </source>
</reference>
<feature type="transmembrane region" description="Helical" evidence="1">
    <location>
        <begin position="12"/>
        <end position="32"/>
    </location>
</feature>
<evidence type="ECO:0000313" key="3">
    <source>
        <dbReference type="Proteomes" id="UP000625551"/>
    </source>
</evidence>